<feature type="region of interest" description="Disordered" evidence="1">
    <location>
        <begin position="264"/>
        <end position="459"/>
    </location>
</feature>
<feature type="compositionally biased region" description="Acidic residues" evidence="1">
    <location>
        <begin position="406"/>
        <end position="420"/>
    </location>
</feature>
<feature type="compositionally biased region" description="Acidic residues" evidence="1">
    <location>
        <begin position="385"/>
        <end position="398"/>
    </location>
</feature>
<name>A0A5N3RCL9_9VIBR</name>
<dbReference type="GO" id="GO:0005509">
    <property type="term" value="F:calcium ion binding"/>
    <property type="evidence" value="ECO:0007669"/>
    <property type="project" value="InterPro"/>
</dbReference>
<evidence type="ECO:0008006" key="4">
    <source>
        <dbReference type="Google" id="ProtNLM"/>
    </source>
</evidence>
<feature type="compositionally biased region" description="Polar residues" evidence="1">
    <location>
        <begin position="328"/>
        <end position="342"/>
    </location>
</feature>
<evidence type="ECO:0000313" key="3">
    <source>
        <dbReference type="Proteomes" id="UP000326789"/>
    </source>
</evidence>
<feature type="compositionally biased region" description="Acidic residues" evidence="1">
    <location>
        <begin position="309"/>
        <end position="327"/>
    </location>
</feature>
<dbReference type="Proteomes" id="UP000326789">
    <property type="component" value="Unassembled WGS sequence"/>
</dbReference>
<feature type="compositionally biased region" description="Acidic residues" evidence="1">
    <location>
        <begin position="429"/>
        <end position="438"/>
    </location>
</feature>
<sequence length="480" mass="51734">MKKNPLTIVLGLTASVGLVGCFDDSDSDSSSSASSYSVTAIDGYLRNATVWLDLNRNYVLDNGEPTATSGEGGVAELDVSGIENPSQYPVVVQAIAGQTVDETQGQVTESYVMSAPAGETAITPLSTLVHNTLEQDENLSKEDAIQQVATQLGIDTDDVLGDFLEGDGAPKAAYAAEKIVELGALPEEPEDLQKATEEGSSEAGKFTIVVAGINEEIKAILDTIDDEKTPDQIKDDLSNAADIVIADEDGDGVKDSVDEFLNNPNEWVDADEDGLGDNLEDKYPNDSDNDSYNNDVDLFPNDATKAGDLDNDNIDEIDDPYPNDSDNDGYNNSVDEFPNDNTRSGDDDEDGYDNLDDEYPEDPTRSGDLDNDGIDNNDDQYPNDTDNDGYDNDVDEFPNDNTRAGDDDEDGYDNLDDDYPNDSTRSGDLDNDGVDNLDDNCMNTANADQADSDNDGIGDACETSTALTWDSTNWDDSNWQ</sequence>
<reference evidence="2 3" key="1">
    <citation type="submission" date="2019-09" db="EMBL/GenBank/DDBJ databases">
        <title>Whole genome sequence of Vibrio fortis.</title>
        <authorList>
            <person name="Das S.K."/>
        </authorList>
    </citation>
    <scope>NUCLEOTIDE SEQUENCE [LARGE SCALE GENOMIC DNA]</scope>
    <source>
        <strain evidence="2 3">AN60</strain>
    </source>
</reference>
<dbReference type="RefSeq" id="WP_150868746.1">
    <property type="nucleotide sequence ID" value="NZ_VWSE01000002.1"/>
</dbReference>
<feature type="compositionally biased region" description="Acidic residues" evidence="1">
    <location>
        <begin position="369"/>
        <end position="378"/>
    </location>
</feature>
<dbReference type="AlphaFoldDB" id="A0A5N3RCL9"/>
<protein>
    <recommendedName>
        <fullName evidence="4">Thrombospondin</fullName>
    </recommendedName>
</protein>
<dbReference type="InterPro" id="IPR028974">
    <property type="entry name" value="TSP_type-3_rpt"/>
</dbReference>
<organism evidence="2 3">
    <name type="scientific">Vibrio fortis</name>
    <dbReference type="NCBI Taxonomy" id="212667"/>
    <lineage>
        <taxon>Bacteria</taxon>
        <taxon>Pseudomonadati</taxon>
        <taxon>Pseudomonadota</taxon>
        <taxon>Gammaproteobacteria</taxon>
        <taxon>Vibrionales</taxon>
        <taxon>Vibrionaceae</taxon>
        <taxon>Vibrio</taxon>
    </lineage>
</organism>
<feature type="compositionally biased region" description="Acidic residues" evidence="1">
    <location>
        <begin position="346"/>
        <end position="361"/>
    </location>
</feature>
<dbReference type="PROSITE" id="PS51257">
    <property type="entry name" value="PROKAR_LIPOPROTEIN"/>
    <property type="match status" value="1"/>
</dbReference>
<dbReference type="Gene3D" id="4.10.1080.10">
    <property type="entry name" value="TSP type-3 repeat"/>
    <property type="match status" value="2"/>
</dbReference>
<evidence type="ECO:0000313" key="2">
    <source>
        <dbReference type="EMBL" id="KAB0292040.1"/>
    </source>
</evidence>
<comment type="caution">
    <text evidence="2">The sequence shown here is derived from an EMBL/GenBank/DDBJ whole genome shotgun (WGS) entry which is preliminary data.</text>
</comment>
<gene>
    <name evidence="2" type="ORF">F2P58_02605</name>
</gene>
<evidence type="ECO:0000256" key="1">
    <source>
        <dbReference type="SAM" id="MobiDB-lite"/>
    </source>
</evidence>
<accession>A0A5N3RCL9</accession>
<dbReference type="EMBL" id="VWSE01000002">
    <property type="protein sequence ID" value="KAB0292040.1"/>
    <property type="molecule type" value="Genomic_DNA"/>
</dbReference>
<proteinExistence type="predicted"/>